<dbReference type="AlphaFoldDB" id="A0A6P2PFT9"/>
<dbReference type="EMBL" id="CABVPN010000029">
    <property type="protein sequence ID" value="VWC06826.1"/>
    <property type="molecule type" value="Genomic_DNA"/>
</dbReference>
<evidence type="ECO:0000313" key="1">
    <source>
        <dbReference type="EMBL" id="VWC06826.1"/>
    </source>
</evidence>
<organism evidence="1 2">
    <name type="scientific">Burkholderia diffusa</name>
    <dbReference type="NCBI Taxonomy" id="488732"/>
    <lineage>
        <taxon>Bacteria</taxon>
        <taxon>Pseudomonadati</taxon>
        <taxon>Pseudomonadota</taxon>
        <taxon>Betaproteobacteria</taxon>
        <taxon>Burkholderiales</taxon>
        <taxon>Burkholderiaceae</taxon>
        <taxon>Burkholderia</taxon>
        <taxon>Burkholderia cepacia complex</taxon>
    </lineage>
</organism>
<protein>
    <submittedName>
        <fullName evidence="1">Uncharacterized protein</fullName>
    </submittedName>
</protein>
<gene>
    <name evidence="1" type="ORF">BDI24065_05153</name>
</gene>
<dbReference type="Proteomes" id="UP000494125">
    <property type="component" value="Unassembled WGS sequence"/>
</dbReference>
<dbReference type="GeneID" id="93030225"/>
<reference evidence="1 2" key="1">
    <citation type="submission" date="2019-09" db="EMBL/GenBank/DDBJ databases">
        <authorList>
            <person name="Depoorter E."/>
        </authorList>
    </citation>
    <scope>NUCLEOTIDE SEQUENCE [LARGE SCALE GENOMIC DNA]</scope>
    <source>
        <strain evidence="1">LMG 24065</strain>
    </source>
</reference>
<sequence length="67" mass="7542">MTDYDKRSTVSDGDAHCDAQERLADANRSALTPGWVGARRLDTNWAWAKGTSGYDWMDHAPLFDPRD</sequence>
<evidence type="ECO:0000313" key="2">
    <source>
        <dbReference type="Proteomes" id="UP000494125"/>
    </source>
</evidence>
<dbReference type="RefSeq" id="WP_124625551.1">
    <property type="nucleotide sequence ID" value="NZ_CABVPN010000029.1"/>
</dbReference>
<keyword evidence="2" id="KW-1185">Reference proteome</keyword>
<name>A0A6P2PFT9_9BURK</name>
<proteinExistence type="predicted"/>
<accession>A0A6P2PFT9</accession>